<keyword evidence="7 9" id="KW-1133">Transmembrane helix</keyword>
<dbReference type="EMBL" id="LVCJ01000066">
    <property type="protein sequence ID" value="OAL31092.1"/>
    <property type="molecule type" value="Genomic_DNA"/>
</dbReference>
<feature type="transmembrane region" description="Helical" evidence="9">
    <location>
        <begin position="113"/>
        <end position="132"/>
    </location>
</feature>
<keyword evidence="3" id="KW-1003">Cell membrane</keyword>
<comment type="caution">
    <text evidence="11">The sequence shown here is derived from an EMBL/GenBank/DDBJ whole genome shotgun (WGS) entry which is preliminary data.</text>
</comment>
<feature type="transmembrane region" description="Helical" evidence="9">
    <location>
        <begin position="47"/>
        <end position="69"/>
    </location>
</feature>
<dbReference type="InterPro" id="IPR003593">
    <property type="entry name" value="AAA+_ATPase"/>
</dbReference>
<dbReference type="InterPro" id="IPR036640">
    <property type="entry name" value="ABC1_TM_sf"/>
</dbReference>
<keyword evidence="12" id="KW-1185">Reference proteome</keyword>
<name>A0A178CPM3_9EURO</name>
<dbReference type="SUPFAM" id="SSF90123">
    <property type="entry name" value="ABC transporter transmembrane region"/>
    <property type="match status" value="1"/>
</dbReference>
<feature type="transmembrane region" description="Helical" evidence="9">
    <location>
        <begin position="144"/>
        <end position="170"/>
    </location>
</feature>
<proteinExistence type="predicted"/>
<dbReference type="InterPro" id="IPR039421">
    <property type="entry name" value="Type_1_exporter"/>
</dbReference>
<feature type="transmembrane region" description="Helical" evidence="9">
    <location>
        <begin position="7"/>
        <end position="27"/>
    </location>
</feature>
<dbReference type="PANTHER" id="PTHR24221">
    <property type="entry name" value="ATP-BINDING CASSETTE SUB-FAMILY B"/>
    <property type="match status" value="1"/>
</dbReference>
<feature type="transmembrane region" description="Helical" evidence="9">
    <location>
        <begin position="284"/>
        <end position="301"/>
    </location>
</feature>
<evidence type="ECO:0000313" key="12">
    <source>
        <dbReference type="Proteomes" id="UP000185904"/>
    </source>
</evidence>
<keyword evidence="2" id="KW-0813">Transport</keyword>
<dbReference type="GO" id="GO:0005886">
    <property type="term" value="C:plasma membrane"/>
    <property type="evidence" value="ECO:0007669"/>
    <property type="project" value="UniProtKB-SubCell"/>
</dbReference>
<feature type="domain" description="ABC transporter" evidence="10">
    <location>
        <begin position="560"/>
        <end position="796"/>
    </location>
</feature>
<dbReference type="InterPro" id="IPR003439">
    <property type="entry name" value="ABC_transporter-like_ATP-bd"/>
</dbReference>
<protein>
    <recommendedName>
        <fullName evidence="10">ABC transporter domain-containing protein</fullName>
    </recommendedName>
</protein>
<dbReference type="PROSITE" id="PS00211">
    <property type="entry name" value="ABC_TRANSPORTER_1"/>
    <property type="match status" value="1"/>
</dbReference>
<dbReference type="Proteomes" id="UP000185904">
    <property type="component" value="Unassembled WGS sequence"/>
</dbReference>
<accession>A0A178CPM3</accession>
<dbReference type="InterPro" id="IPR027417">
    <property type="entry name" value="P-loop_NTPase"/>
</dbReference>
<sequence>MAVLSQSWVYVPRLVCAITVFLLTFGAPSLHRRYLPSGPKLAPARRLFFLVALACQVLLYTVDAVALVAVSVSNEELPDTLPAFSEAFLLLATVAQLAQFFDAAESPPWLLHVGNWVLLCAAEVLAFIVLEVDSGGRCAIRFPCGLGLLLIAAKTFVWLAAGAVFLLQWLRDGYEKLPTVELATEQPTDPSDQANDEEKDPKVVLGIRRPATEEIEEIGWIAFVKKHHIFLPFVWPSDQPWMIFRFVACFVIVIGERIIQYYVPVLFSNFMDSLDRGSGVWTQFWLLRLLSWLISAAGLALPREIMSIDVRQYRLLRLSTEAHKKIMSLDSFFHSVVSSADKIQAVDSSRPMTLIIDDLCFEMLPLTVKFCFASTTLHLDYGPRMTLIMVCMTIVLALMEIKCFPRLTKNFDESQVISFKANQRRHDDIKGHSTVASHNQIEPETKAFGIEQEEYVGQYNGYARSFHYLQGTNGLIIEVFEIIAQGLVTYQIRQGRAKVASMNAFVGLWPFIYEPSLFFAREIESKMEALIDTTRLRRMWEISSTIEGGTEELKCPDGEVEFKDLRFSYPGSDVKVFDGLNLKIPAGKRVGIVGESGSGKTSLVRLLVRHYRLKLGSVLIDGQNINDVTRDSIHRKMAVMDQSPFLFNRSIKENVKFARPDATDEEVMEACKRARIHDVIIKRKDGYDTLMGEEGSHFSGGQRQRVCMARIFLANPSIVLIDEATSALDLHIEAEVQANFKENFPRQTMVFITHRVATVRFLDLIIVLGPGGVKVEQGTHDELLERKGKYWELCNLNMGLPAIHEPDSGNGSAGTESPVLIEAPETETTGVRVGYGSGERAAKGRAGGVFQDEGQGAQRAMLKASEFY</sequence>
<evidence type="ECO:0000259" key="10">
    <source>
        <dbReference type="PROSITE" id="PS50893"/>
    </source>
</evidence>
<evidence type="ECO:0000256" key="7">
    <source>
        <dbReference type="ARBA" id="ARBA00022989"/>
    </source>
</evidence>
<keyword evidence="4 9" id="KW-0812">Transmembrane</keyword>
<evidence type="ECO:0000256" key="9">
    <source>
        <dbReference type="SAM" id="Phobius"/>
    </source>
</evidence>
<evidence type="ECO:0000256" key="4">
    <source>
        <dbReference type="ARBA" id="ARBA00022692"/>
    </source>
</evidence>
<dbReference type="GO" id="GO:0140359">
    <property type="term" value="F:ABC-type transporter activity"/>
    <property type="evidence" value="ECO:0007669"/>
    <property type="project" value="InterPro"/>
</dbReference>
<evidence type="ECO:0000256" key="1">
    <source>
        <dbReference type="ARBA" id="ARBA00004651"/>
    </source>
</evidence>
<keyword evidence="6" id="KW-0067">ATP-binding</keyword>
<dbReference type="InterPro" id="IPR017871">
    <property type="entry name" value="ABC_transporter-like_CS"/>
</dbReference>
<dbReference type="Gene3D" id="1.20.1560.10">
    <property type="entry name" value="ABC transporter type 1, transmembrane domain"/>
    <property type="match status" value="1"/>
</dbReference>
<dbReference type="Pfam" id="PF00664">
    <property type="entry name" value="ABC_membrane"/>
    <property type="match status" value="1"/>
</dbReference>
<dbReference type="PANTHER" id="PTHR24221:SF503">
    <property type="entry name" value="MITOCHONDRIAL POTASSIUM CHANNEL ATP-BINDING SUBUNIT"/>
    <property type="match status" value="1"/>
</dbReference>
<reference evidence="11 12" key="1">
    <citation type="submission" date="2016-03" db="EMBL/GenBank/DDBJ databases">
        <title>The draft genome sequence of Fonsecaea nubica causative agent of cutaneous subcutaneous infection in human host.</title>
        <authorList>
            <person name="Costa F."/>
            <person name="Sybren D.H."/>
            <person name="Raittz R.T."/>
            <person name="Weiss V.A."/>
            <person name="Leao A.C."/>
            <person name="Gomes R."/>
            <person name="De Souza E.M."/>
            <person name="Pedrosa F.O."/>
            <person name="Steffens M.B."/>
            <person name="Bombassaro A."/>
            <person name="Tadra-Sfeir M.Z."/>
            <person name="Moreno L.F."/>
            <person name="Najafzadeh M.J."/>
            <person name="Felipe M.S."/>
            <person name="Teixeira M."/>
            <person name="Sun J."/>
            <person name="Xi L."/>
            <person name="Castro M.A."/>
            <person name="Vicente V.A."/>
        </authorList>
    </citation>
    <scope>NUCLEOTIDE SEQUENCE [LARGE SCALE GENOMIC DNA]</scope>
    <source>
        <strain evidence="11 12">CBS 269.64</strain>
    </source>
</reference>
<evidence type="ECO:0000256" key="5">
    <source>
        <dbReference type="ARBA" id="ARBA00022741"/>
    </source>
</evidence>
<dbReference type="Pfam" id="PF00005">
    <property type="entry name" value="ABC_tran"/>
    <property type="match status" value="1"/>
</dbReference>
<evidence type="ECO:0000256" key="3">
    <source>
        <dbReference type="ARBA" id="ARBA00022475"/>
    </source>
</evidence>
<keyword evidence="8 9" id="KW-0472">Membrane</keyword>
<keyword evidence="5" id="KW-0547">Nucleotide-binding</keyword>
<dbReference type="GeneID" id="34591827"/>
<dbReference type="OrthoDB" id="6500128at2759"/>
<dbReference type="GO" id="GO:0016887">
    <property type="term" value="F:ATP hydrolysis activity"/>
    <property type="evidence" value="ECO:0007669"/>
    <property type="project" value="InterPro"/>
</dbReference>
<dbReference type="FunFam" id="3.40.50.300:FF:000221">
    <property type="entry name" value="Multidrug ABC transporter ATP-binding protein"/>
    <property type="match status" value="1"/>
</dbReference>
<dbReference type="PROSITE" id="PS50893">
    <property type="entry name" value="ABC_TRANSPORTER_2"/>
    <property type="match status" value="1"/>
</dbReference>
<dbReference type="GO" id="GO:0005524">
    <property type="term" value="F:ATP binding"/>
    <property type="evidence" value="ECO:0007669"/>
    <property type="project" value="UniProtKB-KW"/>
</dbReference>
<evidence type="ECO:0000256" key="8">
    <source>
        <dbReference type="ARBA" id="ARBA00023136"/>
    </source>
</evidence>
<dbReference type="SUPFAM" id="SSF52540">
    <property type="entry name" value="P-loop containing nucleoside triphosphate hydrolases"/>
    <property type="match status" value="1"/>
</dbReference>
<dbReference type="SMART" id="SM00382">
    <property type="entry name" value="AAA"/>
    <property type="match status" value="1"/>
</dbReference>
<dbReference type="RefSeq" id="XP_022497338.1">
    <property type="nucleotide sequence ID" value="XM_022646700.1"/>
</dbReference>
<comment type="subcellular location">
    <subcellularLocation>
        <location evidence="1">Cell membrane</location>
        <topology evidence="1">Multi-pass membrane protein</topology>
    </subcellularLocation>
</comment>
<dbReference type="InterPro" id="IPR011527">
    <property type="entry name" value="ABC1_TM_dom"/>
</dbReference>
<evidence type="ECO:0000313" key="11">
    <source>
        <dbReference type="EMBL" id="OAL31092.1"/>
    </source>
</evidence>
<evidence type="ECO:0000256" key="6">
    <source>
        <dbReference type="ARBA" id="ARBA00022840"/>
    </source>
</evidence>
<feature type="transmembrane region" description="Helical" evidence="9">
    <location>
        <begin position="242"/>
        <end position="263"/>
    </location>
</feature>
<dbReference type="AlphaFoldDB" id="A0A178CPM3"/>
<organism evidence="11 12">
    <name type="scientific">Fonsecaea nubica</name>
    <dbReference type="NCBI Taxonomy" id="856822"/>
    <lineage>
        <taxon>Eukaryota</taxon>
        <taxon>Fungi</taxon>
        <taxon>Dikarya</taxon>
        <taxon>Ascomycota</taxon>
        <taxon>Pezizomycotina</taxon>
        <taxon>Eurotiomycetes</taxon>
        <taxon>Chaetothyriomycetidae</taxon>
        <taxon>Chaetothyriales</taxon>
        <taxon>Herpotrichiellaceae</taxon>
        <taxon>Fonsecaea</taxon>
    </lineage>
</organism>
<gene>
    <name evidence="11" type="ORF">AYO20_08423</name>
</gene>
<evidence type="ECO:0000256" key="2">
    <source>
        <dbReference type="ARBA" id="ARBA00022448"/>
    </source>
</evidence>
<dbReference type="Gene3D" id="3.40.50.300">
    <property type="entry name" value="P-loop containing nucleotide triphosphate hydrolases"/>
    <property type="match status" value="1"/>
</dbReference>